<feature type="region of interest" description="Disordered" evidence="1">
    <location>
        <begin position="40"/>
        <end position="83"/>
    </location>
</feature>
<organism evidence="2">
    <name type="scientific">Oryza punctata</name>
    <name type="common">Red rice</name>
    <dbReference type="NCBI Taxonomy" id="4537"/>
    <lineage>
        <taxon>Eukaryota</taxon>
        <taxon>Viridiplantae</taxon>
        <taxon>Streptophyta</taxon>
        <taxon>Embryophyta</taxon>
        <taxon>Tracheophyta</taxon>
        <taxon>Spermatophyta</taxon>
        <taxon>Magnoliopsida</taxon>
        <taxon>Liliopsida</taxon>
        <taxon>Poales</taxon>
        <taxon>Poaceae</taxon>
        <taxon>BOP clade</taxon>
        <taxon>Oryzoideae</taxon>
        <taxon>Oryzeae</taxon>
        <taxon>Oryzinae</taxon>
        <taxon>Oryza</taxon>
    </lineage>
</organism>
<protein>
    <submittedName>
        <fullName evidence="2">Uncharacterized protein</fullName>
    </submittedName>
</protein>
<feature type="compositionally biased region" description="Basic and acidic residues" evidence="1">
    <location>
        <begin position="49"/>
        <end position="78"/>
    </location>
</feature>
<dbReference type="AlphaFoldDB" id="A0A0E0JVQ5"/>
<keyword evidence="3" id="KW-1185">Reference proteome</keyword>
<proteinExistence type="predicted"/>
<dbReference type="HOGENOM" id="CLU_716450_0_0_1"/>
<accession>A0A0E0JVQ5</accession>
<evidence type="ECO:0000313" key="2">
    <source>
        <dbReference type="EnsemblPlants" id="OPUNC02G03510.1"/>
    </source>
</evidence>
<dbReference type="Proteomes" id="UP000026962">
    <property type="component" value="Chromosome 2"/>
</dbReference>
<dbReference type="EnsemblPlants" id="OPUNC02G03510.1">
    <property type="protein sequence ID" value="OPUNC02G03510.1"/>
    <property type="gene ID" value="OPUNC02G03510"/>
</dbReference>
<evidence type="ECO:0000313" key="3">
    <source>
        <dbReference type="Proteomes" id="UP000026962"/>
    </source>
</evidence>
<reference evidence="2" key="2">
    <citation type="submission" date="2018-05" db="EMBL/GenBank/DDBJ databases">
        <title>OpunRS2 (Oryza punctata Reference Sequence Version 2).</title>
        <authorList>
            <person name="Zhang J."/>
            <person name="Kudrna D."/>
            <person name="Lee S."/>
            <person name="Talag J."/>
            <person name="Welchert J."/>
            <person name="Wing R.A."/>
        </authorList>
    </citation>
    <scope>NUCLEOTIDE SEQUENCE [LARGE SCALE GENOMIC DNA]</scope>
</reference>
<sequence>MATRFLIFSHVLDGNSPVNRLLDSPLRRLKQTSRTTMLLEDISSSGRPPESELYDRSRRDKLVRSPRDDEICPSRPLEDSNSSVTAPSMLRMIPSQVQRSVSFRHDMVRLPSCDSPVRNWRRELCSCSVHELTGVTRVSNSNTTKAKQMHAKTSSFVAARRMKLLIFSHVMDGNSPVNLLHEIFSTCSGWSDTDEFNSCRLPLRRLKLTSMTMMLPEDISSSGRSPKSELYDRLRCDKLVSSPRDGEICPSRPLAARESSMTAPSPLQVIPSHAQQSVPFRHDIAMPPSCDNPARNLRRDDLSCSTHAFADMAMESSSSNNNAEAVRPEECIGSLHLHGEWGAICIISDMIGLFEV</sequence>
<name>A0A0E0JVQ5_ORYPU</name>
<evidence type="ECO:0000256" key="1">
    <source>
        <dbReference type="SAM" id="MobiDB-lite"/>
    </source>
</evidence>
<dbReference type="Gramene" id="OPUNC02G03510.1">
    <property type="protein sequence ID" value="OPUNC02G03510.1"/>
    <property type="gene ID" value="OPUNC02G03510"/>
</dbReference>
<reference evidence="2" key="1">
    <citation type="submission" date="2015-04" db="UniProtKB">
        <authorList>
            <consortium name="EnsemblPlants"/>
        </authorList>
    </citation>
    <scope>IDENTIFICATION</scope>
</reference>